<organism evidence="1 2">
    <name type="scientific">Drosophila mauritiana</name>
    <name type="common">Fruit fly</name>
    <dbReference type="NCBI Taxonomy" id="7226"/>
    <lineage>
        <taxon>Eukaryota</taxon>
        <taxon>Metazoa</taxon>
        <taxon>Ecdysozoa</taxon>
        <taxon>Arthropoda</taxon>
        <taxon>Hexapoda</taxon>
        <taxon>Insecta</taxon>
        <taxon>Pterygota</taxon>
        <taxon>Neoptera</taxon>
        <taxon>Endopterygota</taxon>
        <taxon>Diptera</taxon>
        <taxon>Brachycera</taxon>
        <taxon>Muscomorpha</taxon>
        <taxon>Ephydroidea</taxon>
        <taxon>Drosophilidae</taxon>
        <taxon>Drosophila</taxon>
        <taxon>Sophophora</taxon>
    </lineage>
</organism>
<keyword evidence="1" id="KW-1185">Reference proteome</keyword>
<protein>
    <submittedName>
        <fullName evidence="2">Uncharacterized protein LOC117143978</fullName>
    </submittedName>
</protein>
<proteinExistence type="predicted"/>
<dbReference type="RefSeq" id="XP_033164808.1">
    <property type="nucleotide sequence ID" value="XM_033308917.1"/>
</dbReference>
<name>A0A6P8K7J9_DROMA</name>
<reference evidence="2" key="1">
    <citation type="submission" date="2025-08" db="UniProtKB">
        <authorList>
            <consortium name="RefSeq"/>
        </authorList>
    </citation>
    <scope>IDENTIFICATION</scope>
    <source>
        <strain evidence="2">Mau12</strain>
        <tissue evidence="2">Whole Body</tissue>
    </source>
</reference>
<accession>A0A6P8K7J9</accession>
<sequence>MSELLNQLKRQREEDSTNFFEPSSKRFKYKHLNDEIRSSCSISYLEESDTRGSVESGYSPELGPSENAYYLQNQMLFNLHVEREMRKKLQIISRNNLNVQI</sequence>
<gene>
    <name evidence="2" type="primary">LOC117143978</name>
</gene>
<evidence type="ECO:0000313" key="2">
    <source>
        <dbReference type="RefSeq" id="XP_033164808.1"/>
    </source>
</evidence>
<dbReference type="AlphaFoldDB" id="A0A6P8K7J9"/>
<evidence type="ECO:0000313" key="1">
    <source>
        <dbReference type="Proteomes" id="UP000515162"/>
    </source>
</evidence>
<dbReference type="GeneID" id="117143978"/>
<dbReference type="Proteomes" id="UP000515162">
    <property type="component" value="Chromosome 3R"/>
</dbReference>